<proteinExistence type="predicted"/>
<sequence>MSLEKTKSLVPPEPEAGVEALFERRVIGNRATGSKSWGVEPSKNLLSDVMLCSIAARNVMKALFEETDIHWQKRNTGDWMWNAVYYISRIGRLEGPKVTEIFDIRGTAPGRLSSIDIEGGAGAVSKMETPGNSIRIEL</sequence>
<gene>
    <name evidence="1" type="ORF">QFC22_002931</name>
</gene>
<dbReference type="Proteomes" id="UP001243375">
    <property type="component" value="Unassembled WGS sequence"/>
</dbReference>
<evidence type="ECO:0000313" key="1">
    <source>
        <dbReference type="EMBL" id="KAJ9120034.1"/>
    </source>
</evidence>
<dbReference type="EMBL" id="JASBWU010000007">
    <property type="protein sequence ID" value="KAJ9120034.1"/>
    <property type="molecule type" value="Genomic_DNA"/>
</dbReference>
<keyword evidence="2" id="KW-1185">Reference proteome</keyword>
<reference evidence="1" key="1">
    <citation type="submission" date="2023-04" db="EMBL/GenBank/DDBJ databases">
        <title>Draft Genome sequencing of Naganishia species isolated from polar environments using Oxford Nanopore Technology.</title>
        <authorList>
            <person name="Leo P."/>
            <person name="Venkateswaran K."/>
        </authorList>
    </citation>
    <scope>NUCLEOTIDE SEQUENCE</scope>
    <source>
        <strain evidence="1">MNA-CCFEE 5425</strain>
    </source>
</reference>
<evidence type="ECO:0000313" key="2">
    <source>
        <dbReference type="Proteomes" id="UP001243375"/>
    </source>
</evidence>
<comment type="caution">
    <text evidence="1">The sequence shown here is derived from an EMBL/GenBank/DDBJ whole genome shotgun (WGS) entry which is preliminary data.</text>
</comment>
<accession>A0ACC2X9E9</accession>
<protein>
    <submittedName>
        <fullName evidence="1">Uncharacterized protein</fullName>
    </submittedName>
</protein>
<name>A0ACC2X9E9_9TREE</name>
<organism evidence="1 2">
    <name type="scientific">Naganishia vaughanmartiniae</name>
    <dbReference type="NCBI Taxonomy" id="1424756"/>
    <lineage>
        <taxon>Eukaryota</taxon>
        <taxon>Fungi</taxon>
        <taxon>Dikarya</taxon>
        <taxon>Basidiomycota</taxon>
        <taxon>Agaricomycotina</taxon>
        <taxon>Tremellomycetes</taxon>
        <taxon>Filobasidiales</taxon>
        <taxon>Filobasidiaceae</taxon>
        <taxon>Naganishia</taxon>
    </lineage>
</organism>